<dbReference type="SUPFAM" id="SSF52200">
    <property type="entry name" value="Toll/Interleukin receptor TIR domain"/>
    <property type="match status" value="2"/>
</dbReference>
<dbReference type="GeneID" id="106764088"/>
<accession>A0A1S3UCP1</accession>
<dbReference type="PROSITE" id="PS50104">
    <property type="entry name" value="TIR"/>
    <property type="match status" value="2"/>
</dbReference>
<dbReference type="PANTHER" id="PTHR32009">
    <property type="entry name" value="TMV RESISTANCE PROTEIN N-LIKE"/>
    <property type="match status" value="1"/>
</dbReference>
<evidence type="ECO:0000313" key="4">
    <source>
        <dbReference type="RefSeq" id="XP_014503793.1"/>
    </source>
</evidence>
<dbReference type="KEGG" id="vra:106764088"/>
<proteinExistence type="predicted"/>
<protein>
    <submittedName>
        <fullName evidence="4 5">Uncharacterized protein LOC106764088 isoform X1</fullName>
    </submittedName>
</protein>
<feature type="domain" description="TIR" evidence="2">
    <location>
        <begin position="178"/>
        <end position="341"/>
    </location>
</feature>
<dbReference type="PANTHER" id="PTHR32009:SF145">
    <property type="entry name" value="NB-ARC DOMAIN PROTEIN"/>
    <property type="match status" value="1"/>
</dbReference>
<keyword evidence="3" id="KW-1185">Reference proteome</keyword>
<dbReference type="InterPro" id="IPR035897">
    <property type="entry name" value="Toll_tir_struct_dom_sf"/>
</dbReference>
<sequence>MSCEPKSYDVFLSLGGKDVRYTFTGNLFNALRSKRIKTLFREHEYEPELHTHQTNISPSVLKALQTSKISIVVFSPEYASSSRRLDELVAILECRMRTNQLVWPIFYGVEPTDVRFQRGRYEQAMNTFEERYSPERMNKWRSALAEVSNLSGWFYQKEHKYEYKFIRKIVEAAVQSLSRYDVFLSFCGEDTRYTLTGFLYNALSREGFKIFMDDEELEGGNQISQKLMGAIESSRVSIVVFSENYGYSTWCLDELAKITECMKTKNQMVWPIFYNVEKSDVCNQTKSYGEAMTAHEKRFGKDSEKVQKWRSALSQITNLEGEHLSENEFQHESIEKIVERLINIEDGKHIASPFLVPMTATENNE</sequence>
<dbReference type="Proteomes" id="UP000087766">
    <property type="component" value="Chromosome 6"/>
</dbReference>
<reference evidence="3" key="1">
    <citation type="journal article" date="2014" name="Nat. Commun.">
        <title>Genome sequence of mungbean and insights into evolution within Vigna species.</title>
        <authorList>
            <person name="Kang Y.J."/>
            <person name="Kim S.K."/>
            <person name="Kim M.Y."/>
            <person name="Lestari P."/>
            <person name="Kim K.H."/>
            <person name="Ha B.K."/>
            <person name="Jun T.H."/>
            <person name="Hwang W.J."/>
            <person name="Lee T."/>
            <person name="Lee J."/>
            <person name="Shim S."/>
            <person name="Yoon M.Y."/>
            <person name="Jang Y.E."/>
            <person name="Han K.S."/>
            <person name="Taeprayoon P."/>
            <person name="Yoon N."/>
            <person name="Somta P."/>
            <person name="Tanya P."/>
            <person name="Kim K.S."/>
            <person name="Gwag J.G."/>
            <person name="Moon J.K."/>
            <person name="Lee Y.H."/>
            <person name="Park B.S."/>
            <person name="Bombarely A."/>
            <person name="Doyle J.J."/>
            <person name="Jackson S.A."/>
            <person name="Schafleitner R."/>
            <person name="Srinives P."/>
            <person name="Varshney R.K."/>
            <person name="Lee S.H."/>
        </authorList>
    </citation>
    <scope>NUCLEOTIDE SEQUENCE [LARGE SCALE GENOMIC DNA]</scope>
    <source>
        <strain evidence="3">cv. VC1973A</strain>
    </source>
</reference>
<dbReference type="RefSeq" id="XP_022637555.1">
    <property type="nucleotide sequence ID" value="XM_022781834.1"/>
</dbReference>
<dbReference type="Pfam" id="PF01582">
    <property type="entry name" value="TIR"/>
    <property type="match status" value="2"/>
</dbReference>
<name>A0A1S3UCP1_VIGRR</name>
<dbReference type="Gramene" id="Vradi06g01790.1">
    <property type="protein sequence ID" value="Vradi06g01790.1"/>
    <property type="gene ID" value="Vradi06g01790"/>
</dbReference>
<feature type="domain" description="TIR" evidence="2">
    <location>
        <begin position="6"/>
        <end position="173"/>
    </location>
</feature>
<dbReference type="RefSeq" id="XP_014503793.1">
    <property type="nucleotide sequence ID" value="XM_014648307.2"/>
</dbReference>
<dbReference type="AlphaFoldDB" id="A0A1S3UCP1"/>
<evidence type="ECO:0000256" key="1">
    <source>
        <dbReference type="ARBA" id="ARBA00023027"/>
    </source>
</evidence>
<dbReference type="GO" id="GO:0007165">
    <property type="term" value="P:signal transduction"/>
    <property type="evidence" value="ECO:0007669"/>
    <property type="project" value="InterPro"/>
</dbReference>
<dbReference type="Gene3D" id="3.40.50.10140">
    <property type="entry name" value="Toll/interleukin-1 receptor homology (TIR) domain"/>
    <property type="match status" value="2"/>
</dbReference>
<dbReference type="InterPro" id="IPR000157">
    <property type="entry name" value="TIR_dom"/>
</dbReference>
<dbReference type="SMR" id="A0A1S3UCP1"/>
<reference evidence="4 5" key="2">
    <citation type="submission" date="2025-04" db="UniProtKB">
        <authorList>
            <consortium name="RefSeq"/>
        </authorList>
    </citation>
    <scope>IDENTIFICATION</scope>
    <source>
        <tissue evidence="4 5">Leaf</tissue>
    </source>
</reference>
<gene>
    <name evidence="4 5" type="primary">LOC106764088</name>
</gene>
<dbReference type="FunFam" id="3.40.50.10140:FF:000007">
    <property type="entry name" value="Disease resistance protein (TIR-NBS-LRR class)"/>
    <property type="match status" value="1"/>
</dbReference>
<dbReference type="SMART" id="SM00255">
    <property type="entry name" value="TIR"/>
    <property type="match status" value="2"/>
</dbReference>
<evidence type="ECO:0000313" key="3">
    <source>
        <dbReference type="Proteomes" id="UP000087766"/>
    </source>
</evidence>
<dbReference type="OrthoDB" id="6160824at2759"/>
<organism evidence="3 4">
    <name type="scientific">Vigna radiata var. radiata</name>
    <name type="common">Mung bean</name>
    <name type="synonym">Phaseolus aureus</name>
    <dbReference type="NCBI Taxonomy" id="3916"/>
    <lineage>
        <taxon>Eukaryota</taxon>
        <taxon>Viridiplantae</taxon>
        <taxon>Streptophyta</taxon>
        <taxon>Embryophyta</taxon>
        <taxon>Tracheophyta</taxon>
        <taxon>Spermatophyta</taxon>
        <taxon>Magnoliopsida</taxon>
        <taxon>eudicotyledons</taxon>
        <taxon>Gunneridae</taxon>
        <taxon>Pentapetalae</taxon>
        <taxon>rosids</taxon>
        <taxon>fabids</taxon>
        <taxon>Fabales</taxon>
        <taxon>Fabaceae</taxon>
        <taxon>Papilionoideae</taxon>
        <taxon>50 kb inversion clade</taxon>
        <taxon>NPAAA clade</taxon>
        <taxon>indigoferoid/millettioid clade</taxon>
        <taxon>Phaseoleae</taxon>
        <taxon>Vigna</taxon>
    </lineage>
</organism>
<keyword evidence="1" id="KW-0520">NAD</keyword>
<evidence type="ECO:0000313" key="5">
    <source>
        <dbReference type="RefSeq" id="XP_022637555.1"/>
    </source>
</evidence>
<evidence type="ECO:0000259" key="2">
    <source>
        <dbReference type="PROSITE" id="PS50104"/>
    </source>
</evidence>